<evidence type="ECO:0000259" key="8">
    <source>
        <dbReference type="PROSITE" id="PS50965"/>
    </source>
</evidence>
<dbReference type="Gene3D" id="1.10.150.20">
    <property type="entry name" value="5' to 3' exonuclease, C-terminal subdomain"/>
    <property type="match status" value="1"/>
</dbReference>
<keyword evidence="3 9" id="KW-0418">Kinase</keyword>
<feature type="compositionally biased region" description="Low complexity" evidence="6">
    <location>
        <begin position="862"/>
        <end position="871"/>
    </location>
</feature>
<gene>
    <name evidence="9" type="primary">pglW</name>
    <name evidence="9" type="ORF">NON19_14710</name>
</gene>
<feature type="compositionally biased region" description="Polar residues" evidence="6">
    <location>
        <begin position="1588"/>
        <end position="1600"/>
    </location>
</feature>
<feature type="compositionally biased region" description="Low complexity" evidence="6">
    <location>
        <begin position="499"/>
        <end position="522"/>
    </location>
</feature>
<dbReference type="PROSITE" id="PS50011">
    <property type="entry name" value="PROTEIN_KINASE_DOM"/>
    <property type="match status" value="2"/>
</dbReference>
<dbReference type="Gene3D" id="3.30.200.20">
    <property type="entry name" value="Phosphorylase Kinase, domain 1"/>
    <property type="match status" value="1"/>
</dbReference>
<dbReference type="SMART" id="SM00220">
    <property type="entry name" value="S_TKc"/>
    <property type="match status" value="1"/>
</dbReference>
<dbReference type="InterPro" id="IPR011528">
    <property type="entry name" value="NERD"/>
</dbReference>
<evidence type="ECO:0000256" key="4">
    <source>
        <dbReference type="ARBA" id="ARBA00022840"/>
    </source>
</evidence>
<dbReference type="PANTHER" id="PTHR43289">
    <property type="entry name" value="MITOGEN-ACTIVATED PROTEIN KINASE KINASE KINASE 20-RELATED"/>
    <property type="match status" value="1"/>
</dbReference>
<evidence type="ECO:0000256" key="1">
    <source>
        <dbReference type="ARBA" id="ARBA00022679"/>
    </source>
</evidence>
<dbReference type="SUPFAM" id="SSF47789">
    <property type="entry name" value="C-terminal domain of RNA polymerase alpha subunit"/>
    <property type="match status" value="1"/>
</dbReference>
<evidence type="ECO:0000256" key="2">
    <source>
        <dbReference type="ARBA" id="ARBA00022741"/>
    </source>
</evidence>
<feature type="compositionally biased region" description="Basic and acidic residues" evidence="6">
    <location>
        <begin position="532"/>
        <end position="542"/>
    </location>
</feature>
<accession>A0ABT1PFK5</accession>
<keyword evidence="10" id="KW-1185">Reference proteome</keyword>
<evidence type="ECO:0000259" key="7">
    <source>
        <dbReference type="PROSITE" id="PS50011"/>
    </source>
</evidence>
<feature type="domain" description="Protein kinase" evidence="7">
    <location>
        <begin position="554"/>
        <end position="844"/>
    </location>
</feature>
<evidence type="ECO:0000313" key="10">
    <source>
        <dbReference type="Proteomes" id="UP001206206"/>
    </source>
</evidence>
<evidence type="ECO:0000256" key="3">
    <source>
        <dbReference type="ARBA" id="ARBA00022777"/>
    </source>
</evidence>
<organism evidence="9 10">
    <name type="scientific">Streptantibioticus rubrisoli</name>
    <dbReference type="NCBI Taxonomy" id="1387313"/>
    <lineage>
        <taxon>Bacteria</taxon>
        <taxon>Bacillati</taxon>
        <taxon>Actinomycetota</taxon>
        <taxon>Actinomycetes</taxon>
        <taxon>Kitasatosporales</taxon>
        <taxon>Streptomycetaceae</taxon>
        <taxon>Streptantibioticus</taxon>
    </lineage>
</organism>
<feature type="domain" description="Protein kinase" evidence="7">
    <location>
        <begin position="198"/>
        <end position="494"/>
    </location>
</feature>
<dbReference type="Pfam" id="PF08378">
    <property type="entry name" value="NERD"/>
    <property type="match status" value="1"/>
</dbReference>
<dbReference type="Gene3D" id="1.10.510.10">
    <property type="entry name" value="Transferase(Phosphotransferase) domain 1"/>
    <property type="match status" value="2"/>
</dbReference>
<keyword evidence="1" id="KW-0808">Transferase</keyword>
<dbReference type="PANTHER" id="PTHR43289:SF34">
    <property type="entry name" value="SERINE_THREONINE-PROTEIN KINASE YBDM-RELATED"/>
    <property type="match status" value="1"/>
</dbReference>
<dbReference type="PROSITE" id="PS00107">
    <property type="entry name" value="PROTEIN_KINASE_ATP"/>
    <property type="match status" value="1"/>
</dbReference>
<dbReference type="Proteomes" id="UP001206206">
    <property type="component" value="Unassembled WGS sequence"/>
</dbReference>
<protein>
    <submittedName>
        <fullName evidence="9">BREX system serine/threonine kinase PglW</fullName>
    </submittedName>
</protein>
<dbReference type="RefSeq" id="WP_255928186.1">
    <property type="nucleotide sequence ID" value="NZ_JANFNH010000013.1"/>
</dbReference>
<dbReference type="InterPro" id="IPR011009">
    <property type="entry name" value="Kinase-like_dom_sf"/>
</dbReference>
<feature type="region of interest" description="Disordered" evidence="6">
    <location>
        <begin position="850"/>
        <end position="896"/>
    </location>
</feature>
<keyword evidence="4 5" id="KW-0067">ATP-binding</keyword>
<feature type="binding site" evidence="5">
    <location>
        <position position="591"/>
    </location>
    <ligand>
        <name>ATP</name>
        <dbReference type="ChEBI" id="CHEBI:30616"/>
    </ligand>
</feature>
<dbReference type="SUPFAM" id="SSF56112">
    <property type="entry name" value="Protein kinase-like (PK-like)"/>
    <property type="match status" value="2"/>
</dbReference>
<reference evidence="9 10" key="1">
    <citation type="submission" date="2022-06" db="EMBL/GenBank/DDBJ databases">
        <title>Draft genome sequence of type strain Streptomyces rubrisoli DSM 42083.</title>
        <authorList>
            <person name="Duangmal K."/>
            <person name="Klaysubun C."/>
        </authorList>
    </citation>
    <scope>NUCLEOTIDE SEQUENCE [LARGE SCALE GENOMIC DNA]</scope>
    <source>
        <strain evidence="9 10">DSM 42083</strain>
    </source>
</reference>
<dbReference type="InterPro" id="IPR000719">
    <property type="entry name" value="Prot_kinase_dom"/>
</dbReference>
<proteinExistence type="predicted"/>
<evidence type="ECO:0000256" key="6">
    <source>
        <dbReference type="SAM" id="MobiDB-lite"/>
    </source>
</evidence>
<dbReference type="InterPro" id="IPR049832">
    <property type="entry name" value="BREX_PglW"/>
</dbReference>
<dbReference type="NCBIfam" id="NF033442">
    <property type="entry name" value="BREX_PglW"/>
    <property type="match status" value="1"/>
</dbReference>
<sequence length="1600" mass="175003">MRDGRWETVTDSEFPHERRGLEAIRDKLPDAEPWRAWSNFTFTASTGHVREVDLLVVAPGGVYLIELKDWHGSVESRNGSWLQTRPGGQQLSHSNPLHLANKKARELGDLLRQATPHGMPAPWVSEAVCFTDSSLRIRLPAHDQQGVYTINELVAMLKEPPREQRRRFDATRSRALKSSLERIGIARSDAAYKVGPYLLNRKAFDSGPTWADYLAQHSELPEAARIRVYLRERGSDAELRASVERAARREAAVLRRFRHPGVVQLKQYDPSGHTAGPALIFEYDPRTLRLDEYLAQYGDKLDILGRMALVRQLAETVRSAHGARIYHRTLSAHSVHVIPRPRGRAAGTDTETAGWLVPHLQISDWQVAVQRLGDHGQATADRFAPTALSNAGAHIAEGADPYLAPDLTALNPDPVALDIYGLGMLTYLLATGKPPGASQAELVARLEAGEGLRPSALVDGLSPDIDELVQAATAFRPGQRLATVNEFLEMLEFVEESLTAPPGEGPAPAVEAAARAATGAPAPSIPDQPRPAAEEQQEKDPLDAVPGDVLAGRWEVRRRLGTGSTSRAFLVRDLTVDPSVRGRSKAFAVLKVAMSEERAKLLVREAEVMGRLRPDSRIIRLVEPEPQKIAGRTVLVIEYVGDEREEDTTGSGTVSSRRRRREETVARLLRDEGRLTVDQLESYGDYLFGAVDFLEGEGVWHRDIKPDNIAIRVRPNRTRELVLIDFSLAGYPVQEYQAGTEGYLDPFLGTLARPVYDGHAERYALAVTLHEMASRELPVWGDGKVSARQTDEKDQPYPTIAADAFDSAVKDALVKFFRTALHRDASKRYPELKQMRDAWKKIFLDLDEALPSSHRPSRSRHSTPTPATPTANSGDADAPTTPGIEAAEPESAEQQRNLWAEQATRETPINSSGLGPAAISFVHGLGVHTVGQLLDLSQRRLLNAPGLGTKTRNEVQGRIKQWRKKFAEQPPSPLTPEGRKEARAELSAAEAALNDAVARSGGDQAGGLGERALRAVSLDTLAAIFVPELRKNGANANEVEMVRLLLRLPDEHGELPAIGAWPKQKDVADVLGLTAGRIPQMLKAQRTRWKRNTAVRALRGEVLELLRGMGRVAAAAEIADALTVRRGTQLQTREQRRALALAAVRVVVEVEQLDPASREFQHAANRDAVDEGMGAGLLALEVGDDDGPDTPSGPALLEYAQRLGRVADKLAEAESLPTSATVLAELGAVPPPPGAVAWDERRIVQLAAAASRNAAATPRLEIYPRNLPLVRALRLTQAGLVRLVPGVPEGQQAGLRVEEIHERVRARFPELLDARGGHSLPEGGRLTKALQEAGFDLVLKTHEDNRIQRYLPRHANSISSYISSDARGRTLTAVQATRYDNDPTLAAAIRTGERLLASARRDGFRVLTVHTLRMTGAVRRLSTPDGQVGAEVLSVAELFIAALHEQVDRRPKPTWETILKADVAEPGSKAAMKFAEYARTAWSLVEPRIAARLGRANGDGPVLLVDAGVLARYDAMATLERLADRARHGERALWLLCPQSDPARPPRLGRTAVAYQSGLGEWIELPDAWVVRPGTAAVPSAADAARTPTAQQTSVQQRRA</sequence>
<evidence type="ECO:0000256" key="5">
    <source>
        <dbReference type="PROSITE-ProRule" id="PRU10141"/>
    </source>
</evidence>
<dbReference type="GO" id="GO:0016301">
    <property type="term" value="F:kinase activity"/>
    <property type="evidence" value="ECO:0007669"/>
    <property type="project" value="UniProtKB-KW"/>
</dbReference>
<evidence type="ECO:0000313" key="9">
    <source>
        <dbReference type="EMBL" id="MCQ4043248.1"/>
    </source>
</evidence>
<dbReference type="InterPro" id="IPR017441">
    <property type="entry name" value="Protein_kinase_ATP_BS"/>
</dbReference>
<name>A0ABT1PFK5_9ACTN</name>
<comment type="caution">
    <text evidence="9">The sequence shown here is derived from an EMBL/GenBank/DDBJ whole genome shotgun (WGS) entry which is preliminary data.</text>
</comment>
<feature type="domain" description="NERD" evidence="8">
    <location>
        <begin position="12"/>
        <end position="130"/>
    </location>
</feature>
<dbReference type="EMBL" id="JANFNH010000013">
    <property type="protein sequence ID" value="MCQ4043248.1"/>
    <property type="molecule type" value="Genomic_DNA"/>
</dbReference>
<dbReference type="PROSITE" id="PS50965">
    <property type="entry name" value="NERD"/>
    <property type="match status" value="1"/>
</dbReference>
<feature type="region of interest" description="Disordered" evidence="6">
    <location>
        <begin position="1578"/>
        <end position="1600"/>
    </location>
</feature>
<keyword evidence="2 5" id="KW-0547">Nucleotide-binding</keyword>
<feature type="region of interest" description="Disordered" evidence="6">
    <location>
        <begin position="499"/>
        <end position="547"/>
    </location>
</feature>
<dbReference type="Pfam" id="PF00069">
    <property type="entry name" value="Pkinase"/>
    <property type="match status" value="1"/>
</dbReference>